<dbReference type="PRINTS" id="PR00092">
    <property type="entry name" value="TYROSINASE"/>
</dbReference>
<organism evidence="5 6">
    <name type="scientific">Diaporthe helianthi</name>
    <dbReference type="NCBI Taxonomy" id="158607"/>
    <lineage>
        <taxon>Eukaryota</taxon>
        <taxon>Fungi</taxon>
        <taxon>Dikarya</taxon>
        <taxon>Ascomycota</taxon>
        <taxon>Pezizomycotina</taxon>
        <taxon>Sordariomycetes</taxon>
        <taxon>Sordariomycetidae</taxon>
        <taxon>Diaporthales</taxon>
        <taxon>Diaporthaceae</taxon>
        <taxon>Diaporthe</taxon>
    </lineage>
</organism>
<dbReference type="PROSITE" id="PS00498">
    <property type="entry name" value="TYROSINASE_2"/>
    <property type="match status" value="1"/>
</dbReference>
<keyword evidence="6" id="KW-1185">Reference proteome</keyword>
<dbReference type="InterPro" id="IPR050316">
    <property type="entry name" value="Tyrosinase/Hemocyanin"/>
</dbReference>
<dbReference type="Gene3D" id="1.10.1280.10">
    <property type="entry name" value="Di-copper center containing domain from catechol oxidase"/>
    <property type="match status" value="1"/>
</dbReference>
<dbReference type="InterPro" id="IPR002227">
    <property type="entry name" value="Tyrosinase_Cu-bd"/>
</dbReference>
<keyword evidence="2" id="KW-0560">Oxidoreductase</keyword>
<evidence type="ECO:0000259" key="4">
    <source>
        <dbReference type="PROSITE" id="PS00498"/>
    </source>
</evidence>
<name>A0A2P5I970_DIAHE</name>
<dbReference type="Pfam" id="PF00264">
    <property type="entry name" value="Tyrosinase"/>
    <property type="match status" value="1"/>
</dbReference>
<feature type="chain" id="PRO_5015132159" evidence="3">
    <location>
        <begin position="26"/>
        <end position="395"/>
    </location>
</feature>
<evidence type="ECO:0000256" key="1">
    <source>
        <dbReference type="ARBA" id="ARBA00022723"/>
    </source>
</evidence>
<evidence type="ECO:0000313" key="6">
    <source>
        <dbReference type="Proteomes" id="UP000094444"/>
    </source>
</evidence>
<sequence>MFILRLVPLACVHLLWLVLASGVRGTSHEERRSVALAGQAFEILKDYVEAESTPASNCTFETAARRQEWTRLSREQRMSYINATLCLMSKPALTDPRLAQGAKSRYDDFVAIHINQTQTIHNTANFLTWHRVFAWKYEQALISECGYDGALPYWDWAATADDPLHAEIFDGSDWSMSGNGVYAPHGCTAGRPGNCIPPGDGGGCVDKGPFRDMTVNLGPIQPLLIAEGIVAMPANDTLRWNPRCLRRDITNWTSTRWTSEQNLTDLLTLHDDVSSFQFAMQGNFSAGDYGVHGGAHFITSGDPGGDLFNSPGDPIFFLHHAMIDRVFWIWQNLHPEERTEVVGATITRNNSPPSRNGSLTDEIYMGVLTASPPITIGQAGSTLGINGSPFCYIYV</sequence>
<evidence type="ECO:0000256" key="3">
    <source>
        <dbReference type="SAM" id="SignalP"/>
    </source>
</evidence>
<proteinExistence type="predicted"/>
<comment type="caution">
    <text evidence="5">The sequence shown here is derived from an EMBL/GenBank/DDBJ whole genome shotgun (WGS) entry which is preliminary data.</text>
</comment>
<dbReference type="Proteomes" id="UP000094444">
    <property type="component" value="Unassembled WGS sequence"/>
</dbReference>
<evidence type="ECO:0000313" key="5">
    <source>
        <dbReference type="EMBL" id="POS79013.1"/>
    </source>
</evidence>
<dbReference type="SUPFAM" id="SSF48056">
    <property type="entry name" value="Di-copper centre-containing domain"/>
    <property type="match status" value="1"/>
</dbReference>
<dbReference type="AlphaFoldDB" id="A0A2P5I970"/>
<dbReference type="InParanoid" id="A0A2P5I970"/>
<dbReference type="PANTHER" id="PTHR11474">
    <property type="entry name" value="TYROSINASE FAMILY MEMBER"/>
    <property type="match status" value="1"/>
</dbReference>
<dbReference type="EMBL" id="MAVT02000143">
    <property type="protein sequence ID" value="POS79013.1"/>
    <property type="molecule type" value="Genomic_DNA"/>
</dbReference>
<keyword evidence="3" id="KW-0732">Signal</keyword>
<dbReference type="GO" id="GO:0046872">
    <property type="term" value="F:metal ion binding"/>
    <property type="evidence" value="ECO:0007669"/>
    <property type="project" value="UniProtKB-KW"/>
</dbReference>
<dbReference type="PANTHER" id="PTHR11474:SF125">
    <property type="entry name" value="N-ACETYL-6-HYDROXYTRYPTOPHAN OXIDASE IVOB-RELATED"/>
    <property type="match status" value="1"/>
</dbReference>
<keyword evidence="1" id="KW-0479">Metal-binding</keyword>
<dbReference type="OrthoDB" id="6132182at2759"/>
<feature type="domain" description="Tyrosinase copper-binding" evidence="4">
    <location>
        <begin position="313"/>
        <end position="324"/>
    </location>
</feature>
<dbReference type="STRING" id="158607.A0A2P5I970"/>
<feature type="signal peptide" evidence="3">
    <location>
        <begin position="1"/>
        <end position="25"/>
    </location>
</feature>
<protein>
    <submittedName>
        <fullName evidence="5">Tyrosinase central domain-containing protein</fullName>
    </submittedName>
</protein>
<gene>
    <name evidence="5" type="ORF">DHEL01_v202589</name>
</gene>
<accession>A0A2P5I970</accession>
<reference evidence="5" key="1">
    <citation type="submission" date="2017-09" db="EMBL/GenBank/DDBJ databases">
        <title>Polyketide synthases of a Diaporthe helianthi virulent isolate.</title>
        <authorList>
            <person name="Baroncelli R."/>
        </authorList>
    </citation>
    <scope>NUCLEOTIDE SEQUENCE [LARGE SCALE GENOMIC DNA]</scope>
    <source>
        <strain evidence="5">7/96</strain>
    </source>
</reference>
<evidence type="ECO:0000256" key="2">
    <source>
        <dbReference type="ARBA" id="ARBA00023002"/>
    </source>
</evidence>
<dbReference type="InterPro" id="IPR008922">
    <property type="entry name" value="Di-copper_centre_dom_sf"/>
</dbReference>
<dbReference type="GO" id="GO:0016491">
    <property type="term" value="F:oxidoreductase activity"/>
    <property type="evidence" value="ECO:0007669"/>
    <property type="project" value="UniProtKB-KW"/>
</dbReference>